<dbReference type="PROSITE" id="PS50011">
    <property type="entry name" value="PROTEIN_KINASE_DOM"/>
    <property type="match status" value="1"/>
</dbReference>
<dbReference type="Gene3D" id="3.30.450.20">
    <property type="entry name" value="PAS domain"/>
    <property type="match status" value="1"/>
</dbReference>
<dbReference type="CDD" id="cd00130">
    <property type="entry name" value="PAS"/>
    <property type="match status" value="1"/>
</dbReference>
<dbReference type="CDD" id="cd00082">
    <property type="entry name" value="HisKA"/>
    <property type="match status" value="1"/>
</dbReference>
<dbReference type="Pfam" id="PF13426">
    <property type="entry name" value="PAS_9"/>
    <property type="match status" value="1"/>
</dbReference>
<dbReference type="Pfam" id="PF01590">
    <property type="entry name" value="GAF"/>
    <property type="match status" value="1"/>
</dbReference>
<evidence type="ECO:0000313" key="8">
    <source>
        <dbReference type="Proteomes" id="UP000191812"/>
    </source>
</evidence>
<dbReference type="Pfam" id="PF02518">
    <property type="entry name" value="HATPase_c"/>
    <property type="match status" value="1"/>
</dbReference>
<dbReference type="InterPro" id="IPR003661">
    <property type="entry name" value="HisK_dim/P_dom"/>
</dbReference>
<dbReference type="SUPFAM" id="SSF47384">
    <property type="entry name" value="Homodimeric domain of signal transducing histidine kinase"/>
    <property type="match status" value="1"/>
</dbReference>
<dbReference type="Pfam" id="PF13191">
    <property type="entry name" value="AAA_16"/>
    <property type="match status" value="1"/>
</dbReference>
<keyword evidence="3" id="KW-0597">Phosphoprotein</keyword>
<dbReference type="EMBL" id="FBWH01000042">
    <property type="protein sequence ID" value="CUX58114.1"/>
    <property type="molecule type" value="Genomic_DNA"/>
</dbReference>
<dbReference type="InterPro" id="IPR000719">
    <property type="entry name" value="Prot_kinase_dom"/>
</dbReference>
<dbReference type="SMART" id="SM00387">
    <property type="entry name" value="HATPase_c"/>
    <property type="match status" value="1"/>
</dbReference>
<dbReference type="Gene3D" id="3.40.50.300">
    <property type="entry name" value="P-loop containing nucleotide triphosphate hydrolases"/>
    <property type="match status" value="1"/>
</dbReference>
<comment type="catalytic activity">
    <reaction evidence="1">
        <text>ATP + protein L-histidine = ADP + protein N-phospho-L-histidine.</text>
        <dbReference type="EC" id="2.7.13.3"/>
    </reaction>
</comment>
<reference evidence="7 8" key="1">
    <citation type="submission" date="2016-01" db="EMBL/GenBank/DDBJ databases">
        <authorList>
            <person name="Regsiter A."/>
            <person name="william w."/>
        </authorList>
    </citation>
    <scope>NUCLEOTIDE SEQUENCE [LARGE SCALE GENOMIC DNA]</scope>
    <source>
        <strain evidence="7 8">CFBP 6927</strain>
    </source>
</reference>
<dbReference type="PROSITE" id="PS50109">
    <property type="entry name" value="HIS_KIN"/>
    <property type="match status" value="1"/>
</dbReference>
<dbReference type="InterPro" id="IPR004358">
    <property type="entry name" value="Sig_transdc_His_kin-like_C"/>
</dbReference>
<dbReference type="PANTHER" id="PTHR43642">
    <property type="entry name" value="HYBRID SIGNAL TRANSDUCTION HISTIDINE KINASE G"/>
    <property type="match status" value="1"/>
</dbReference>
<accession>A0ABM9VLP4</accession>
<dbReference type="SUPFAM" id="SSF55785">
    <property type="entry name" value="PYP-like sensor domain (PAS domain)"/>
    <property type="match status" value="1"/>
</dbReference>
<dbReference type="InterPro" id="IPR053159">
    <property type="entry name" value="Hybrid_Histidine_Kinase"/>
</dbReference>
<dbReference type="SUPFAM" id="SSF55874">
    <property type="entry name" value="ATPase domain of HSP90 chaperone/DNA topoisomerase II/histidine kinase"/>
    <property type="match status" value="1"/>
</dbReference>
<evidence type="ECO:0000259" key="4">
    <source>
        <dbReference type="PROSITE" id="PS50011"/>
    </source>
</evidence>
<dbReference type="Gene3D" id="1.10.287.130">
    <property type="match status" value="1"/>
</dbReference>
<proteinExistence type="predicted"/>
<dbReference type="InterPro" id="IPR011009">
    <property type="entry name" value="Kinase-like_dom_sf"/>
</dbReference>
<dbReference type="PROSITE" id="PS50112">
    <property type="entry name" value="PAS"/>
    <property type="match status" value="1"/>
</dbReference>
<dbReference type="InterPro" id="IPR041664">
    <property type="entry name" value="AAA_16"/>
</dbReference>
<dbReference type="Gene3D" id="3.30.450.40">
    <property type="match status" value="1"/>
</dbReference>
<dbReference type="SUPFAM" id="SSF56112">
    <property type="entry name" value="Protein kinase-like (PK-like)"/>
    <property type="match status" value="1"/>
</dbReference>
<dbReference type="InterPro" id="IPR036097">
    <property type="entry name" value="HisK_dim/P_sf"/>
</dbReference>
<dbReference type="Gene3D" id="1.10.510.10">
    <property type="entry name" value="Transferase(Phosphotransferase) domain 1"/>
    <property type="match status" value="1"/>
</dbReference>
<dbReference type="Pfam" id="PF00069">
    <property type="entry name" value="Pkinase"/>
    <property type="match status" value="1"/>
</dbReference>
<organism evidence="7 8">
    <name type="scientific">Agrobacterium genomosp. 13 str. CFBP 6927</name>
    <dbReference type="NCBI Taxonomy" id="1183428"/>
    <lineage>
        <taxon>Bacteria</taxon>
        <taxon>Pseudomonadati</taxon>
        <taxon>Pseudomonadota</taxon>
        <taxon>Alphaproteobacteria</taxon>
        <taxon>Hyphomicrobiales</taxon>
        <taxon>Rhizobiaceae</taxon>
        <taxon>Rhizobium/Agrobacterium group</taxon>
        <taxon>Agrobacterium</taxon>
        <taxon>Agrobacterium tumefaciens complex</taxon>
    </lineage>
</organism>
<evidence type="ECO:0000259" key="6">
    <source>
        <dbReference type="PROSITE" id="PS50112"/>
    </source>
</evidence>
<dbReference type="SMART" id="SM00388">
    <property type="entry name" value="HisKA"/>
    <property type="match status" value="1"/>
</dbReference>
<feature type="domain" description="Protein kinase" evidence="4">
    <location>
        <begin position="1"/>
        <end position="109"/>
    </location>
</feature>
<dbReference type="SMART" id="SM00065">
    <property type="entry name" value="GAF"/>
    <property type="match status" value="1"/>
</dbReference>
<dbReference type="InterPro" id="IPR003594">
    <property type="entry name" value="HATPase_dom"/>
</dbReference>
<gene>
    <name evidence="7" type="ORF">AGR13a_Lc30082</name>
</gene>
<sequence>MPPEVIEGTLQYMAPEQTGRMNRSVDARSDLYSLGVALYELLTGSLPFVAYDAAEWIHCHVARQPKSPRELRPDIPEAVEAILMKLMEKAAEARYQTATGLEKDLNRCLTDILHGSSLEVFELGRGDVSAELLVPEGLYGRQQEVQRLVTAFNEMAESGCSNLVLVSGYSGVGKTSVVKELERALVPFNGLFATGKFDQYKRDIPYSIFAEAFQGLVQQLLGKEEVELATWRASLLGALGTNGELMVNLVPELEAIIGHQVSVPVLSGPEAHTRLMTVFQNFIAVFATREHPLVLFLDDLQWLDLATLDLFTHISTREDLKHLMIIGAFRDNEVGPSHPLTHRLDVIRAADRPFDEVRLSGISPADVSLMLSDLFETEPNKVARLSRIICSKVGGNPFFILQFIGAMADENLIYYDSNALEWCWDEDAISTKQVSESVVDLMVARLNRLSGESLQALKLAACMGSSIDLDRFHLVLGKGERDTQDLLKEALRMGLLVRVDGAYAFAHDRVQEAAYAMLSEDERLSTHKEIASQLVAFYGVDVEDQLFDVVDQFNRAAVPKDEPTKLLAASLNLRAGIKAKAASAYVAAMGYLTQGMTYLQEEGWQTNYDLIFALALQKAECTFMAGNLNEAGALVEQLLHLAETKVHVATVYRLKVELHLVQSDNFAAVRSGLAALRLFDIDFPDHPKQSEVEREFESLSTALDGSPIASFSKLPAMTNPEMLAVMKILAEMWPPAFFTDFNLTTLIACRMVNISFQYGIAPSSNQGLAMLGWIMGPAFGRYDEGYHIVRLACELAEKQKALVDLARVYNTMSLTSSWTQSLSTSIEWYRTAYRAGVEAGDIFFACFPCAFIAMTLLQRGRDLHQEAAELAELRERARNTGYRDGADMALVPERASACLRGLTLHISDFSDAEFDQLAFEQELGGARAPTVGWFYWTRKVMLHYLAGEFVSAVSILDMVVTGTCKIVQIEHLDYQFYGALACAARIHEGGEGSNGELRIRFNRFQDQLRLWLEQTCSPTFAGKHALVMAEAARLDGLDLEAQRLYEESIRLSVENEFLQDEAVAYEASARFYMARGLAKTGNLLLREARARFHKWGADAKVTLLDVEIALSADAVKGSALPSELSTSSASLEHLDLDTVIKVLEAVSNETVLERLVDIVMKAAIEHSGAERAVLLLDMGASGLRVVAEASTKLDELVVDQNEYDVSSFGLARSVVLYVARTGAAVVLDDASIRDISRDDPYVRDNRLRSVLCIPLTNAGNGVGLLYIENNLAPGAFTTSCIAVLKFLASQAAASLDKVRLIRDLKERESRIRRLVDSNIIGIFIWGRDGRLLDANDAFLTMTQYTREDLARGLAWFDMTPPDWRAQVESELSELATTGAMQPREKEYFRRDGTRVRVLIGAAAFDVPASEGVAYILDLTQREMAERKAVESERRFRELQSELAHASRVATVGHLSTWIAHDIRQPLVGMVASANAGLQWLSSTPPNIEAAKRSLLRAEEEGHRASEILDKIRALIKKSAPVHEPINVNELVLDTLPLLQSEARHKSISIRVEFAKMTPLVTADRIQLQQVIVNLVVNAIDAMSVMEEGEKNLAISTQIDDQGGVTTLVNDTGPSLPPEEYGRFFKAFYSTKQQGLGIGLAICKTIVESYGGRIWGEPCLPQGTSVGFWLPGSRSSRATEE</sequence>
<dbReference type="PANTHER" id="PTHR43642:SF1">
    <property type="entry name" value="HYBRID SIGNAL TRANSDUCTION HISTIDINE KINASE G"/>
    <property type="match status" value="1"/>
</dbReference>
<evidence type="ECO:0000256" key="3">
    <source>
        <dbReference type="ARBA" id="ARBA00022553"/>
    </source>
</evidence>
<evidence type="ECO:0000256" key="2">
    <source>
        <dbReference type="ARBA" id="ARBA00012438"/>
    </source>
</evidence>
<dbReference type="Proteomes" id="UP000191812">
    <property type="component" value="Unassembled WGS sequence"/>
</dbReference>
<evidence type="ECO:0000256" key="1">
    <source>
        <dbReference type="ARBA" id="ARBA00000085"/>
    </source>
</evidence>
<dbReference type="Gene3D" id="3.30.565.10">
    <property type="entry name" value="Histidine kinase-like ATPase, C-terminal domain"/>
    <property type="match status" value="1"/>
</dbReference>
<protein>
    <recommendedName>
        <fullName evidence="2">histidine kinase</fullName>
        <ecNumber evidence="2">2.7.13.3</ecNumber>
    </recommendedName>
</protein>
<dbReference type="SUPFAM" id="SSF55781">
    <property type="entry name" value="GAF domain-like"/>
    <property type="match status" value="1"/>
</dbReference>
<dbReference type="SUPFAM" id="SSF52540">
    <property type="entry name" value="P-loop containing nucleoside triphosphate hydrolases"/>
    <property type="match status" value="1"/>
</dbReference>
<dbReference type="SMART" id="SM00091">
    <property type="entry name" value="PAS"/>
    <property type="match status" value="1"/>
</dbReference>
<feature type="domain" description="PAS" evidence="6">
    <location>
        <begin position="1307"/>
        <end position="1378"/>
    </location>
</feature>
<dbReference type="PRINTS" id="PR00344">
    <property type="entry name" value="BCTRLSENSOR"/>
</dbReference>
<dbReference type="InterPro" id="IPR027417">
    <property type="entry name" value="P-loop_NTPase"/>
</dbReference>
<dbReference type="InterPro" id="IPR005467">
    <property type="entry name" value="His_kinase_dom"/>
</dbReference>
<feature type="domain" description="Histidine kinase" evidence="5">
    <location>
        <begin position="1457"/>
        <end position="1673"/>
    </location>
</feature>
<dbReference type="InterPro" id="IPR036890">
    <property type="entry name" value="HATPase_C_sf"/>
</dbReference>
<dbReference type="InterPro" id="IPR035965">
    <property type="entry name" value="PAS-like_dom_sf"/>
</dbReference>
<dbReference type="NCBIfam" id="TIGR00229">
    <property type="entry name" value="sensory_box"/>
    <property type="match status" value="1"/>
</dbReference>
<comment type="caution">
    <text evidence="7">The sequence shown here is derived from an EMBL/GenBank/DDBJ whole genome shotgun (WGS) entry which is preliminary data.</text>
</comment>
<dbReference type="EC" id="2.7.13.3" evidence="2"/>
<name>A0ABM9VLP4_9HYPH</name>
<evidence type="ECO:0000313" key="7">
    <source>
        <dbReference type="EMBL" id="CUX58114.1"/>
    </source>
</evidence>
<dbReference type="InterPro" id="IPR003018">
    <property type="entry name" value="GAF"/>
</dbReference>
<keyword evidence="8" id="KW-1185">Reference proteome</keyword>
<dbReference type="InterPro" id="IPR000014">
    <property type="entry name" value="PAS"/>
</dbReference>
<dbReference type="InterPro" id="IPR029016">
    <property type="entry name" value="GAF-like_dom_sf"/>
</dbReference>
<evidence type="ECO:0000259" key="5">
    <source>
        <dbReference type="PROSITE" id="PS50109"/>
    </source>
</evidence>